<evidence type="ECO:0000313" key="2">
    <source>
        <dbReference type="Proteomes" id="UP000299102"/>
    </source>
</evidence>
<protein>
    <submittedName>
        <fullName evidence="1">Uncharacterized protein</fullName>
    </submittedName>
</protein>
<accession>A0A4C1V0D8</accession>
<keyword evidence="2" id="KW-1185">Reference proteome</keyword>
<proteinExistence type="predicted"/>
<sequence length="157" mass="16518">MFMNSFDHRRRQRSSCTCTSLVMAPRITDTFAWQSDCLNRQLSGMCDRAGLKCCMNFKSVVVRACPCTRGGGAGYGVWGCGRRARVRAQARRDAGVVWVGGEGAGAGGALHELVKGMPGVTASLSALLAGCPAGAYHTRHAPALGTPPSAPPLTARH</sequence>
<reference evidence="1 2" key="1">
    <citation type="journal article" date="2019" name="Commun. Biol.">
        <title>The bagworm genome reveals a unique fibroin gene that provides high tensile strength.</title>
        <authorList>
            <person name="Kono N."/>
            <person name="Nakamura H."/>
            <person name="Ohtoshi R."/>
            <person name="Tomita M."/>
            <person name="Numata K."/>
            <person name="Arakawa K."/>
        </authorList>
    </citation>
    <scope>NUCLEOTIDE SEQUENCE [LARGE SCALE GENOMIC DNA]</scope>
</reference>
<comment type="caution">
    <text evidence="1">The sequence shown here is derived from an EMBL/GenBank/DDBJ whole genome shotgun (WGS) entry which is preliminary data.</text>
</comment>
<dbReference type="Proteomes" id="UP000299102">
    <property type="component" value="Unassembled WGS sequence"/>
</dbReference>
<gene>
    <name evidence="1" type="ORF">EVAR_18499_1</name>
</gene>
<name>A0A4C1V0D8_EUMVA</name>
<dbReference type="EMBL" id="BGZK01000253">
    <property type="protein sequence ID" value="GBP31960.1"/>
    <property type="molecule type" value="Genomic_DNA"/>
</dbReference>
<evidence type="ECO:0000313" key="1">
    <source>
        <dbReference type="EMBL" id="GBP31960.1"/>
    </source>
</evidence>
<organism evidence="1 2">
    <name type="scientific">Eumeta variegata</name>
    <name type="common">Bagworm moth</name>
    <name type="synonym">Eumeta japonica</name>
    <dbReference type="NCBI Taxonomy" id="151549"/>
    <lineage>
        <taxon>Eukaryota</taxon>
        <taxon>Metazoa</taxon>
        <taxon>Ecdysozoa</taxon>
        <taxon>Arthropoda</taxon>
        <taxon>Hexapoda</taxon>
        <taxon>Insecta</taxon>
        <taxon>Pterygota</taxon>
        <taxon>Neoptera</taxon>
        <taxon>Endopterygota</taxon>
        <taxon>Lepidoptera</taxon>
        <taxon>Glossata</taxon>
        <taxon>Ditrysia</taxon>
        <taxon>Tineoidea</taxon>
        <taxon>Psychidae</taxon>
        <taxon>Oiketicinae</taxon>
        <taxon>Eumeta</taxon>
    </lineage>
</organism>
<dbReference type="AlphaFoldDB" id="A0A4C1V0D8"/>